<proteinExistence type="predicted"/>
<dbReference type="Pfam" id="PF07971">
    <property type="entry name" value="Glyco_hydro_92"/>
    <property type="match status" value="1"/>
</dbReference>
<dbReference type="GO" id="GO:0005829">
    <property type="term" value="C:cytosol"/>
    <property type="evidence" value="ECO:0007669"/>
    <property type="project" value="TreeGrafter"/>
</dbReference>
<dbReference type="InterPro" id="IPR008928">
    <property type="entry name" value="6-hairpin_glycosidase_sf"/>
</dbReference>
<evidence type="ECO:0000259" key="1">
    <source>
        <dbReference type="Pfam" id="PF07971"/>
    </source>
</evidence>
<dbReference type="GO" id="GO:0006516">
    <property type="term" value="P:glycoprotein catabolic process"/>
    <property type="evidence" value="ECO:0007669"/>
    <property type="project" value="TreeGrafter"/>
</dbReference>
<dbReference type="GO" id="GO:0005975">
    <property type="term" value="P:carbohydrate metabolic process"/>
    <property type="evidence" value="ECO:0007669"/>
    <property type="project" value="InterPro"/>
</dbReference>
<sequence>AVLFAEHARYYRNTWNSATGYFHPRNSDGNFVREFKPLLLTYLDRSGKYTDDYVEGSALQWRWAVPFDSHGLISLFESSDFFVSELNDFFAKSDAEMGAWNPGPYYWHGNEPDIHAPYLFNDAGRPDLTQKWVRWVLDNKYGVGYDGLDGNDDGATLSAWYIFSSMGFYPIAGTDIYQLGTPLFREVEVNMNGKTLRIEAKNQAPENLYVHKVRLNDTILNRNWIRHSEIAEGGVLRFEMTATPNGQ</sequence>
<dbReference type="AlphaFoldDB" id="X1T227"/>
<dbReference type="GO" id="GO:0000224">
    <property type="term" value="F:peptide-N4-(N-acetyl-beta-glucosaminyl)asparagine amidase activity"/>
    <property type="evidence" value="ECO:0007669"/>
    <property type="project" value="TreeGrafter"/>
</dbReference>
<accession>X1T227</accession>
<feature type="domain" description="Glycosyl hydrolase family 92" evidence="1">
    <location>
        <begin position="3"/>
        <end position="241"/>
    </location>
</feature>
<name>X1T227_9ZZZZ</name>
<evidence type="ECO:0000313" key="2">
    <source>
        <dbReference type="EMBL" id="GAI85441.1"/>
    </source>
</evidence>
<dbReference type="SUPFAM" id="SSF48208">
    <property type="entry name" value="Six-hairpin glycosidases"/>
    <property type="match status" value="1"/>
</dbReference>
<feature type="non-terminal residue" evidence="2">
    <location>
        <position position="1"/>
    </location>
</feature>
<dbReference type="EMBL" id="BARW01006021">
    <property type="protein sequence ID" value="GAI85441.1"/>
    <property type="molecule type" value="Genomic_DNA"/>
</dbReference>
<dbReference type="PANTHER" id="PTHR12143">
    <property type="entry name" value="PEPTIDE N-GLYCANASE PNGASE -RELATED"/>
    <property type="match status" value="1"/>
</dbReference>
<reference evidence="2" key="1">
    <citation type="journal article" date="2014" name="Front. Microbiol.">
        <title>High frequency of phylogenetically diverse reductive dehalogenase-homologous genes in deep subseafloor sedimentary metagenomes.</title>
        <authorList>
            <person name="Kawai M."/>
            <person name="Futagami T."/>
            <person name="Toyoda A."/>
            <person name="Takaki Y."/>
            <person name="Nishi S."/>
            <person name="Hori S."/>
            <person name="Arai W."/>
            <person name="Tsubouchi T."/>
            <person name="Morono Y."/>
            <person name="Uchiyama I."/>
            <person name="Ito T."/>
            <person name="Fujiyama A."/>
            <person name="Inagaki F."/>
            <person name="Takami H."/>
        </authorList>
    </citation>
    <scope>NUCLEOTIDE SEQUENCE</scope>
    <source>
        <strain evidence="2">Expedition CK06-06</strain>
    </source>
</reference>
<dbReference type="GO" id="GO:0005634">
    <property type="term" value="C:nucleus"/>
    <property type="evidence" value="ECO:0007669"/>
    <property type="project" value="TreeGrafter"/>
</dbReference>
<comment type="caution">
    <text evidence="2">The sequence shown here is derived from an EMBL/GenBank/DDBJ whole genome shotgun (WGS) entry which is preliminary data.</text>
</comment>
<protein>
    <recommendedName>
        <fullName evidence="1">Glycosyl hydrolase family 92 domain-containing protein</fullName>
    </recommendedName>
</protein>
<gene>
    <name evidence="2" type="ORF">S12H4_12596</name>
</gene>
<dbReference type="FunFam" id="3.30.2080.10:FF:000001">
    <property type="entry name" value="Alpha-1,2-mannosidase subfamily"/>
    <property type="match status" value="1"/>
</dbReference>
<organism evidence="2">
    <name type="scientific">marine sediment metagenome</name>
    <dbReference type="NCBI Taxonomy" id="412755"/>
    <lineage>
        <taxon>unclassified sequences</taxon>
        <taxon>metagenomes</taxon>
        <taxon>ecological metagenomes</taxon>
    </lineage>
</organism>
<dbReference type="PANTHER" id="PTHR12143:SF43">
    <property type="entry name" value="PUTATIVE-RELATED"/>
    <property type="match status" value="1"/>
</dbReference>
<dbReference type="Gene3D" id="3.30.2080.10">
    <property type="entry name" value="GH92 mannosidase domain"/>
    <property type="match status" value="1"/>
</dbReference>
<dbReference type="InterPro" id="IPR050883">
    <property type="entry name" value="PNGase"/>
</dbReference>
<dbReference type="InterPro" id="IPR012939">
    <property type="entry name" value="Glyco_hydro_92"/>
</dbReference>